<evidence type="ECO:0000256" key="3">
    <source>
        <dbReference type="ARBA" id="ARBA00023163"/>
    </source>
</evidence>
<evidence type="ECO:0000259" key="6">
    <source>
        <dbReference type="Pfam" id="PF09734"/>
    </source>
</evidence>
<gene>
    <name evidence="8" type="primary">GTF3C5_1</name>
    <name evidence="8" type="ORF">E2C01_020385</name>
</gene>
<evidence type="ECO:0000256" key="4">
    <source>
        <dbReference type="ARBA" id="ARBA00023242"/>
    </source>
</evidence>
<dbReference type="EMBL" id="VSRR010001710">
    <property type="protein sequence ID" value="MPC27218.1"/>
    <property type="molecule type" value="Genomic_DNA"/>
</dbReference>
<keyword evidence="4" id="KW-0539">Nucleus</keyword>
<comment type="subcellular location">
    <subcellularLocation>
        <location evidence="1">Nucleus</location>
    </subcellularLocation>
</comment>
<feature type="region of interest" description="Disordered" evidence="5">
    <location>
        <begin position="80"/>
        <end position="110"/>
    </location>
</feature>
<sequence>MEICFKNTEDTTTKDVLCMSLKLPIALLCVLMRCGVLQVYCEDNRRMELRFRPNDVYCKPTCGERHNTTALLLRVVRRKKRRKKRTGEEVGQAANTGDAMNVSPATSEQPSQVFPLRTELVGVVHTTYKFNSLCDFQYLPLVTCEDGLQQMCVYDQLVPQGMERADWLNQPAPLYLPPAAFTRMDTPQDYRYRKEKNNEGKSKVPQNIIARTRQRRTHFTIVQFFKGDYHVPVDPLPPNQAAQTVMMSQ</sequence>
<dbReference type="PANTHER" id="PTHR13230">
    <property type="entry name" value="GENERAL TRANSCRIPTION FACTOR IIIC, POLYPEPTIDE 5"/>
    <property type="match status" value="1"/>
</dbReference>
<feature type="domain" description="Transcription factor IIIC subunit Tfc1/Sfc1 triple barrel" evidence="7">
    <location>
        <begin position="39"/>
        <end position="139"/>
    </location>
</feature>
<evidence type="ECO:0000256" key="2">
    <source>
        <dbReference type="ARBA" id="ARBA00023125"/>
    </source>
</evidence>
<dbReference type="InterPro" id="IPR019136">
    <property type="entry name" value="TF_IIIC_su-5_HTH"/>
</dbReference>
<dbReference type="OrthoDB" id="5598268at2759"/>
<dbReference type="Gene3D" id="3.30.200.160">
    <property type="entry name" value="TFIIIC, subcomplex tauA, subunit Sfc1, barrel domain"/>
    <property type="match status" value="1"/>
</dbReference>
<dbReference type="PANTHER" id="PTHR13230:SF5">
    <property type="entry name" value="GENERAL TRANSCRIPTION FACTOR 3C POLYPEPTIDE 5"/>
    <property type="match status" value="1"/>
</dbReference>
<evidence type="ECO:0000313" key="9">
    <source>
        <dbReference type="Proteomes" id="UP000324222"/>
    </source>
</evidence>
<dbReference type="Pfam" id="PF17682">
    <property type="entry name" value="Tau95_N"/>
    <property type="match status" value="1"/>
</dbReference>
<organism evidence="8 9">
    <name type="scientific">Portunus trituberculatus</name>
    <name type="common">Swimming crab</name>
    <name type="synonym">Neptunus trituberculatus</name>
    <dbReference type="NCBI Taxonomy" id="210409"/>
    <lineage>
        <taxon>Eukaryota</taxon>
        <taxon>Metazoa</taxon>
        <taxon>Ecdysozoa</taxon>
        <taxon>Arthropoda</taxon>
        <taxon>Crustacea</taxon>
        <taxon>Multicrustacea</taxon>
        <taxon>Malacostraca</taxon>
        <taxon>Eumalacostraca</taxon>
        <taxon>Eucarida</taxon>
        <taxon>Decapoda</taxon>
        <taxon>Pleocyemata</taxon>
        <taxon>Brachyura</taxon>
        <taxon>Eubrachyura</taxon>
        <taxon>Portunoidea</taxon>
        <taxon>Portunidae</taxon>
        <taxon>Portuninae</taxon>
        <taxon>Portunus</taxon>
    </lineage>
</organism>
<feature type="domain" description="Transcription factor IIIC subunit 5 HTH" evidence="6">
    <location>
        <begin position="176"/>
        <end position="237"/>
    </location>
</feature>
<evidence type="ECO:0000313" key="8">
    <source>
        <dbReference type="EMBL" id="MPC27218.1"/>
    </source>
</evidence>
<dbReference type="GO" id="GO:0005634">
    <property type="term" value="C:nucleus"/>
    <property type="evidence" value="ECO:0007669"/>
    <property type="project" value="UniProtKB-SubCell"/>
</dbReference>
<dbReference type="Proteomes" id="UP000324222">
    <property type="component" value="Unassembled WGS sequence"/>
</dbReference>
<keyword evidence="9" id="KW-1185">Reference proteome</keyword>
<keyword evidence="3" id="KW-0804">Transcription</keyword>
<evidence type="ECO:0000259" key="7">
    <source>
        <dbReference type="Pfam" id="PF17682"/>
    </source>
</evidence>
<evidence type="ECO:0000256" key="5">
    <source>
        <dbReference type="SAM" id="MobiDB-lite"/>
    </source>
</evidence>
<accession>A0A5B7E0C3</accession>
<evidence type="ECO:0000256" key="1">
    <source>
        <dbReference type="ARBA" id="ARBA00004123"/>
    </source>
</evidence>
<proteinExistence type="predicted"/>
<dbReference type="GO" id="GO:0000127">
    <property type="term" value="C:transcription factor TFIIIC complex"/>
    <property type="evidence" value="ECO:0007669"/>
    <property type="project" value="InterPro"/>
</dbReference>
<dbReference type="InterPro" id="IPR040454">
    <property type="entry name" value="TF_IIIC_Tfc1/Sfc1"/>
</dbReference>
<comment type="caution">
    <text evidence="8">The sequence shown here is derived from an EMBL/GenBank/DDBJ whole genome shotgun (WGS) entry which is preliminary data.</text>
</comment>
<protein>
    <submittedName>
        <fullName evidence="8">General transcription factor 3C polypeptide 5</fullName>
    </submittedName>
</protein>
<keyword evidence="2" id="KW-0238">DNA-binding</keyword>
<dbReference type="Pfam" id="PF09734">
    <property type="entry name" value="Tau95"/>
    <property type="match status" value="1"/>
</dbReference>
<reference evidence="8 9" key="1">
    <citation type="submission" date="2019-05" db="EMBL/GenBank/DDBJ databases">
        <title>Another draft genome of Portunus trituberculatus and its Hox gene families provides insights of decapod evolution.</title>
        <authorList>
            <person name="Jeong J.-H."/>
            <person name="Song I."/>
            <person name="Kim S."/>
            <person name="Choi T."/>
            <person name="Kim D."/>
            <person name="Ryu S."/>
            <person name="Kim W."/>
        </authorList>
    </citation>
    <scope>NUCLEOTIDE SEQUENCE [LARGE SCALE GENOMIC DNA]</scope>
    <source>
        <tissue evidence="8">Muscle</tissue>
    </source>
</reference>
<dbReference type="AlphaFoldDB" id="A0A5B7E0C3"/>
<dbReference type="InterPro" id="IPR042536">
    <property type="entry name" value="TFIIIC_tauA_Sfc1"/>
</dbReference>
<dbReference type="GO" id="GO:0001003">
    <property type="term" value="F:RNA polymerase III type 2 promoter sequence-specific DNA binding"/>
    <property type="evidence" value="ECO:0007669"/>
    <property type="project" value="TreeGrafter"/>
</dbReference>
<dbReference type="GO" id="GO:0006384">
    <property type="term" value="P:transcription initiation at RNA polymerase III promoter"/>
    <property type="evidence" value="ECO:0007669"/>
    <property type="project" value="InterPro"/>
</dbReference>
<name>A0A5B7E0C3_PORTR</name>
<dbReference type="InterPro" id="IPR041499">
    <property type="entry name" value="Tfc1/Sfc1_N"/>
</dbReference>
<dbReference type="GO" id="GO:0001002">
    <property type="term" value="F:RNA polymerase III type 1 promoter sequence-specific DNA binding"/>
    <property type="evidence" value="ECO:0007669"/>
    <property type="project" value="TreeGrafter"/>
</dbReference>